<dbReference type="GO" id="GO:0030288">
    <property type="term" value="C:outer membrane-bounded periplasmic space"/>
    <property type="evidence" value="ECO:0007669"/>
    <property type="project" value="TreeGrafter"/>
</dbReference>
<dbReference type="Pfam" id="PF01520">
    <property type="entry name" value="Amidase_3"/>
    <property type="match status" value="1"/>
</dbReference>
<dbReference type="eggNOG" id="COG0860">
    <property type="taxonomic scope" value="Bacteria"/>
</dbReference>
<dbReference type="SMART" id="SM00646">
    <property type="entry name" value="Ami_3"/>
    <property type="match status" value="1"/>
</dbReference>
<reference evidence="3 4" key="1">
    <citation type="submission" date="2009-09" db="EMBL/GenBank/DDBJ databases">
        <authorList>
            <person name="Weinstock G."/>
            <person name="Sodergren E."/>
            <person name="Clifton S."/>
            <person name="Fulton L."/>
            <person name="Fulton B."/>
            <person name="Courtney L."/>
            <person name="Fronick C."/>
            <person name="Harrison M."/>
            <person name="Strong C."/>
            <person name="Farmer C."/>
            <person name="Delahaunty K."/>
            <person name="Markovic C."/>
            <person name="Hall O."/>
            <person name="Minx P."/>
            <person name="Tomlinson C."/>
            <person name="Mitreva M."/>
            <person name="Nelson J."/>
            <person name="Hou S."/>
            <person name="Wollam A."/>
            <person name="Pepin K.H."/>
            <person name="Johnson M."/>
            <person name="Bhonagiri V."/>
            <person name="Nash W.E."/>
            <person name="Warren W."/>
            <person name="Chinwalla A."/>
            <person name="Mardis E.R."/>
            <person name="Wilson R.K."/>
        </authorList>
    </citation>
    <scope>NUCLEOTIDE SEQUENCE [LARGE SCALE GENOMIC DNA]</scope>
    <source>
        <strain evidence="4">ATCC 35185 / DSM 20758 / VPI D19B-28</strain>
    </source>
</reference>
<dbReference type="EMBL" id="ACKP02000027">
    <property type="protein sequence ID" value="EEX77160.1"/>
    <property type="molecule type" value="Genomic_DNA"/>
</dbReference>
<dbReference type="PANTHER" id="PTHR30404:SF0">
    <property type="entry name" value="N-ACETYLMURAMOYL-L-ALANINE AMIDASE AMIC"/>
    <property type="match status" value="1"/>
</dbReference>
<name>C9LVJ7_SELS3</name>
<dbReference type="Gene3D" id="3.40.630.40">
    <property type="entry name" value="Zn-dependent exopeptidases"/>
    <property type="match status" value="1"/>
</dbReference>
<dbReference type="GO" id="GO:0009253">
    <property type="term" value="P:peptidoglycan catabolic process"/>
    <property type="evidence" value="ECO:0007669"/>
    <property type="project" value="InterPro"/>
</dbReference>
<comment type="caution">
    <text evidence="3">The sequence shown here is derived from an EMBL/GenBank/DDBJ whole genome shotgun (WGS) entry which is preliminary data.</text>
</comment>
<organism evidence="3 4">
    <name type="scientific">Selenomonas sputigena (strain ATCC 35185 / DSM 20758 / CCUG 44933 / VPI D19B-28)</name>
    <dbReference type="NCBI Taxonomy" id="546271"/>
    <lineage>
        <taxon>Bacteria</taxon>
        <taxon>Bacillati</taxon>
        <taxon>Bacillota</taxon>
        <taxon>Negativicutes</taxon>
        <taxon>Selenomonadales</taxon>
        <taxon>Selenomonadaceae</taxon>
        <taxon>Selenomonas</taxon>
    </lineage>
</organism>
<evidence type="ECO:0000313" key="4">
    <source>
        <dbReference type="Proteomes" id="UP000003505"/>
    </source>
</evidence>
<dbReference type="SUPFAM" id="SSF53187">
    <property type="entry name" value="Zn-dependent exopeptidases"/>
    <property type="match status" value="1"/>
</dbReference>
<dbReference type="InterPro" id="IPR002508">
    <property type="entry name" value="MurNAc-LAA_cat"/>
</dbReference>
<evidence type="ECO:0000313" key="3">
    <source>
        <dbReference type="EMBL" id="EEX77160.1"/>
    </source>
</evidence>
<evidence type="ECO:0000259" key="2">
    <source>
        <dbReference type="SMART" id="SM00646"/>
    </source>
</evidence>
<dbReference type="AlphaFoldDB" id="C9LVJ7"/>
<sequence>MQAVALELPAFHKQRLVPQFFSFLALSLKNNFWKRFFREEYIGLSYILYTKKRPKKLFTQEGDISFFSTACMPARRKKKLSSDKSAERCHEKRSGKMRVFLNPGHDPLYDSGAVNEELGLRECDVAADIGERVKLYLELVGIEVFLMQSDNLAWESRHLERWNAAVTDEANKWCADIFISLHCNAADGEAHGTETLIYERGTRAERLARAIGWQITTSLGTADRGVKERPELIVLHATAMPAVLVEMAFIDYLPEAKLLIEKADVFARAIARGVTDYETEMQAEESAASAISE</sequence>
<evidence type="ECO:0000256" key="1">
    <source>
        <dbReference type="ARBA" id="ARBA00022801"/>
    </source>
</evidence>
<dbReference type="InterPro" id="IPR050695">
    <property type="entry name" value="N-acetylmuramoyl_amidase_3"/>
</dbReference>
<keyword evidence="1 3" id="KW-0378">Hydrolase</keyword>
<dbReference type="CDD" id="cd02696">
    <property type="entry name" value="MurNAc-LAA"/>
    <property type="match status" value="1"/>
</dbReference>
<protein>
    <submittedName>
        <fullName evidence="3">N-acetylmuramoyl-L-alanine amidase</fullName>
        <ecNumber evidence="3">3.5.1.28</ecNumber>
    </submittedName>
</protein>
<dbReference type="PANTHER" id="PTHR30404">
    <property type="entry name" value="N-ACETYLMURAMOYL-L-ALANINE AMIDASE"/>
    <property type="match status" value="1"/>
</dbReference>
<dbReference type="GO" id="GO:0008745">
    <property type="term" value="F:N-acetylmuramoyl-L-alanine amidase activity"/>
    <property type="evidence" value="ECO:0007669"/>
    <property type="project" value="UniProtKB-EC"/>
</dbReference>
<accession>C9LVJ7</accession>
<dbReference type="STRING" id="546271.Selsp_0145"/>
<dbReference type="Proteomes" id="UP000003505">
    <property type="component" value="Unassembled WGS sequence"/>
</dbReference>
<proteinExistence type="predicted"/>
<gene>
    <name evidence="3" type="ORF">SELSPUOL_01491</name>
</gene>
<dbReference type="EC" id="3.5.1.28" evidence="3"/>
<feature type="domain" description="MurNAc-LAA" evidence="2">
    <location>
        <begin position="167"/>
        <end position="275"/>
    </location>
</feature>